<sequence>MQACTRLLLRLYTHRPIRSLGAAVQHTFFSGFSPFWMQAWNQGGLPGIQGQDGRCLLVQMKKGSWEGTIIRKSPEQLRKASQASQTTISKGSSTTSLELQARPSNASSTSLQTSTLPTTNSGVDYYPNGLVAAKEMAVKKNQEIMAKVRASELRRRAAAGIRTDNSRSLYAEILGSKNEGGQPMTTTIAEDENEGNLQNWQAGAAVGIQRKLRLCKGSLQVFGAACSSSLH</sequence>
<feature type="compositionally biased region" description="Polar residues" evidence="1">
    <location>
        <begin position="79"/>
        <end position="98"/>
    </location>
</feature>
<gene>
    <name evidence="2" type="ORF">DUNSADRAFT_13828</name>
</gene>
<feature type="region of interest" description="Disordered" evidence="1">
    <location>
        <begin position="75"/>
        <end position="118"/>
    </location>
</feature>
<reference evidence="2" key="1">
    <citation type="submission" date="2017-08" db="EMBL/GenBank/DDBJ databases">
        <authorList>
            <person name="Polle J.E."/>
            <person name="Barry K."/>
            <person name="Cushman J."/>
            <person name="Schmutz J."/>
            <person name="Tran D."/>
            <person name="Hathwaick L.T."/>
            <person name="Yim W.C."/>
            <person name="Jenkins J."/>
            <person name="Mckie-Krisberg Z.M."/>
            <person name="Prochnik S."/>
            <person name="Lindquist E."/>
            <person name="Dockter R.B."/>
            <person name="Adam C."/>
            <person name="Molina H."/>
            <person name="Bunkerborg J."/>
            <person name="Jin E."/>
            <person name="Buchheim M."/>
            <person name="Magnuson J."/>
        </authorList>
    </citation>
    <scope>NUCLEOTIDE SEQUENCE</scope>
    <source>
        <strain evidence="2">CCAP 19/18</strain>
    </source>
</reference>
<organism evidence="2 3">
    <name type="scientific">Dunaliella salina</name>
    <name type="common">Green alga</name>
    <name type="synonym">Protococcus salinus</name>
    <dbReference type="NCBI Taxonomy" id="3046"/>
    <lineage>
        <taxon>Eukaryota</taxon>
        <taxon>Viridiplantae</taxon>
        <taxon>Chlorophyta</taxon>
        <taxon>core chlorophytes</taxon>
        <taxon>Chlorophyceae</taxon>
        <taxon>CS clade</taxon>
        <taxon>Chlamydomonadales</taxon>
        <taxon>Dunaliellaceae</taxon>
        <taxon>Dunaliella</taxon>
    </lineage>
</organism>
<accession>A0ABQ7G8N2</accession>
<evidence type="ECO:0000313" key="2">
    <source>
        <dbReference type="EMBL" id="KAF5830945.1"/>
    </source>
</evidence>
<evidence type="ECO:0000313" key="3">
    <source>
        <dbReference type="Proteomes" id="UP000815325"/>
    </source>
</evidence>
<proteinExistence type="predicted"/>
<evidence type="ECO:0008006" key="4">
    <source>
        <dbReference type="Google" id="ProtNLM"/>
    </source>
</evidence>
<comment type="caution">
    <text evidence="2">The sequence shown here is derived from an EMBL/GenBank/DDBJ whole genome shotgun (WGS) entry which is preliminary data.</text>
</comment>
<dbReference type="EMBL" id="MU069992">
    <property type="protein sequence ID" value="KAF5830945.1"/>
    <property type="molecule type" value="Genomic_DNA"/>
</dbReference>
<dbReference type="Proteomes" id="UP000815325">
    <property type="component" value="Unassembled WGS sequence"/>
</dbReference>
<protein>
    <recommendedName>
        <fullName evidence="4">Encoded protein</fullName>
    </recommendedName>
</protein>
<evidence type="ECO:0000256" key="1">
    <source>
        <dbReference type="SAM" id="MobiDB-lite"/>
    </source>
</evidence>
<feature type="compositionally biased region" description="Low complexity" evidence="1">
    <location>
        <begin position="103"/>
        <end position="118"/>
    </location>
</feature>
<name>A0ABQ7G8N2_DUNSA</name>
<keyword evidence="3" id="KW-1185">Reference proteome</keyword>